<dbReference type="InterPro" id="IPR036361">
    <property type="entry name" value="SAP_dom_sf"/>
</dbReference>
<dbReference type="Pfam" id="PF02037">
    <property type="entry name" value="SAP"/>
    <property type="match status" value="1"/>
</dbReference>
<dbReference type="KEGG" id="lft:FG051_05540"/>
<dbReference type="Gene3D" id="1.10.720.30">
    <property type="entry name" value="SAP domain"/>
    <property type="match status" value="1"/>
</dbReference>
<dbReference type="AlphaFoldDB" id="A0A5B7SYV3"/>
<evidence type="ECO:0000313" key="2">
    <source>
        <dbReference type="EMBL" id="QCX24603.1"/>
    </source>
</evidence>
<gene>
    <name evidence="2" type="ORF">FG051_05540</name>
</gene>
<organism evidence="2 3">
    <name type="scientific">Companilactobacillus futsaii</name>
    <dbReference type="NCBI Taxonomy" id="938155"/>
    <lineage>
        <taxon>Bacteria</taxon>
        <taxon>Bacillati</taxon>
        <taxon>Bacillota</taxon>
        <taxon>Bacilli</taxon>
        <taxon>Lactobacillales</taxon>
        <taxon>Lactobacillaceae</taxon>
        <taxon>Companilactobacillus</taxon>
    </lineage>
</organism>
<sequence>MMLNFGEIYALSILDGKREDYYFNSHILRNVFMVSETSIANHLLEKGLLTLSFERELSLSKFYVDQLKDILIKHDLSTTGRKAILIDRIIENLNHEEINKIIKTKTFLLTDQGQELLDNNPLVHFITENYCDNVITFKTAEMAGVSNDQNDPIIIIDQITDFLIQKYLQERRYQKLFEVLSHRLFSKLKYDVDQIDFLDTCLKIIFLAPAGQSSNIDNYQLSELKQHLESLDDLKSKSAIFPMNYVNKLIRFQAGSGVSDDSLLLQFHCILDEYQQIDSLFSDVELVALLKAGLTYNYEAIDKIYQNTFENTKKECR</sequence>
<dbReference type="STRING" id="1423818.FC88_GL001794"/>
<evidence type="ECO:0000259" key="1">
    <source>
        <dbReference type="PROSITE" id="PS50800"/>
    </source>
</evidence>
<proteinExistence type="predicted"/>
<feature type="domain" description="SAP" evidence="1">
    <location>
        <begin position="59"/>
        <end position="93"/>
    </location>
</feature>
<dbReference type="SMART" id="SM00513">
    <property type="entry name" value="SAP"/>
    <property type="match status" value="1"/>
</dbReference>
<dbReference type="SUPFAM" id="SSF68906">
    <property type="entry name" value="SAP domain"/>
    <property type="match status" value="1"/>
</dbReference>
<dbReference type="EMBL" id="CP040736">
    <property type="protein sequence ID" value="QCX24603.1"/>
    <property type="molecule type" value="Genomic_DNA"/>
</dbReference>
<reference evidence="2 3" key="1">
    <citation type="submission" date="2019-05" db="EMBL/GenBank/DDBJ databases">
        <title>Genome Sequence of Lactobacillus futsaii Y97, a Potential Probiotic Strain Isolated from the Futsai of Taiwan.</title>
        <authorList>
            <person name="Du X."/>
        </authorList>
    </citation>
    <scope>NUCLEOTIDE SEQUENCE [LARGE SCALE GENOMIC DNA]</scope>
    <source>
        <strain evidence="2 3">Y97</strain>
    </source>
</reference>
<dbReference type="Proteomes" id="UP000310673">
    <property type="component" value="Chromosome"/>
</dbReference>
<dbReference type="InterPro" id="IPR003034">
    <property type="entry name" value="SAP_dom"/>
</dbReference>
<accession>A0A5B7SYV3</accession>
<evidence type="ECO:0000313" key="3">
    <source>
        <dbReference type="Proteomes" id="UP000310673"/>
    </source>
</evidence>
<protein>
    <submittedName>
        <fullName evidence="2">SAP domain-containing protein</fullName>
    </submittedName>
</protein>
<dbReference type="PROSITE" id="PS50800">
    <property type="entry name" value="SAP"/>
    <property type="match status" value="1"/>
</dbReference>
<dbReference type="RefSeq" id="WP_083484650.1">
    <property type="nucleotide sequence ID" value="NZ_CP040736.1"/>
</dbReference>
<name>A0A5B7SYV3_9LACO</name>